<accession>A0A164IWT2</accession>
<comment type="caution">
    <text evidence="1">The sequence shown here is derived from an EMBL/GenBank/DDBJ whole genome shotgun (WGS) entry which is preliminary data.</text>
</comment>
<organism evidence="1 2">
    <name type="scientific">Daphnia magna</name>
    <dbReference type="NCBI Taxonomy" id="35525"/>
    <lineage>
        <taxon>Eukaryota</taxon>
        <taxon>Metazoa</taxon>
        <taxon>Ecdysozoa</taxon>
        <taxon>Arthropoda</taxon>
        <taxon>Crustacea</taxon>
        <taxon>Branchiopoda</taxon>
        <taxon>Diplostraca</taxon>
        <taxon>Cladocera</taxon>
        <taxon>Anomopoda</taxon>
        <taxon>Daphniidae</taxon>
        <taxon>Daphnia</taxon>
    </lineage>
</organism>
<gene>
    <name evidence="1" type="ORF">APZ42_001540</name>
</gene>
<sequence>VKPPLSTRSPPAPMRAVSRLEIKVALSAVPTIWVPLKVTESVPVPPVMREVFTVPPFRFRVPVVPDCTASPKTGLRNSAVPEMVSVPVALLRLPIQVTPRSAVGWGVTITRPPLMFIVPAPVSPTTKLLSPVLVQVPPVIVTLPVAPMPVLASSLRP</sequence>
<dbReference type="Proteomes" id="UP000076858">
    <property type="component" value="Unassembled WGS sequence"/>
</dbReference>
<keyword evidence="2" id="KW-1185">Reference proteome</keyword>
<evidence type="ECO:0000313" key="1">
    <source>
        <dbReference type="EMBL" id="KZS01712.1"/>
    </source>
</evidence>
<name>A0A164IWT2_9CRUS</name>
<dbReference type="AlphaFoldDB" id="A0A164IWT2"/>
<protein>
    <submittedName>
        <fullName evidence="1">Uncharacterized protein</fullName>
    </submittedName>
</protein>
<feature type="non-terminal residue" evidence="1">
    <location>
        <position position="157"/>
    </location>
</feature>
<reference evidence="1 2" key="1">
    <citation type="submission" date="2016-03" db="EMBL/GenBank/DDBJ databases">
        <title>EvidentialGene: Evidence-directed Construction of Genes on Genomes.</title>
        <authorList>
            <person name="Gilbert D.G."/>
            <person name="Choi J.-H."/>
            <person name="Mockaitis K."/>
            <person name="Colbourne J."/>
            <person name="Pfrender M."/>
        </authorList>
    </citation>
    <scope>NUCLEOTIDE SEQUENCE [LARGE SCALE GENOMIC DNA]</scope>
    <source>
        <strain evidence="1 2">Xinb3</strain>
        <tissue evidence="1">Complete organism</tissue>
    </source>
</reference>
<evidence type="ECO:0000313" key="2">
    <source>
        <dbReference type="Proteomes" id="UP000076858"/>
    </source>
</evidence>
<proteinExistence type="predicted"/>
<feature type="non-terminal residue" evidence="1">
    <location>
        <position position="1"/>
    </location>
</feature>
<dbReference type="EMBL" id="LRGB01006262">
    <property type="protein sequence ID" value="KZS01712.1"/>
    <property type="molecule type" value="Genomic_DNA"/>
</dbReference>